<evidence type="ECO:0000313" key="1">
    <source>
        <dbReference type="EMBL" id="AFM11588.1"/>
    </source>
</evidence>
<evidence type="ECO:0000313" key="2">
    <source>
        <dbReference type="Proteomes" id="UP000006048"/>
    </source>
</evidence>
<dbReference type="STRING" id="869212.Turpa_0939"/>
<organism evidence="1 2">
    <name type="scientific">Turneriella parva (strain ATCC BAA-1111 / DSM 21527 / NCTC 11395 / H)</name>
    <name type="common">Leptospira parva</name>
    <dbReference type="NCBI Taxonomy" id="869212"/>
    <lineage>
        <taxon>Bacteria</taxon>
        <taxon>Pseudomonadati</taxon>
        <taxon>Spirochaetota</taxon>
        <taxon>Spirochaetia</taxon>
        <taxon>Leptospirales</taxon>
        <taxon>Leptospiraceae</taxon>
        <taxon>Turneriella</taxon>
    </lineage>
</organism>
<reference evidence="1 2" key="1">
    <citation type="submission" date="2012-06" db="EMBL/GenBank/DDBJ databases">
        <title>The complete chromosome of genome of Turneriella parva DSM 21527.</title>
        <authorList>
            <consortium name="US DOE Joint Genome Institute (JGI-PGF)"/>
            <person name="Lucas S."/>
            <person name="Han J."/>
            <person name="Lapidus A."/>
            <person name="Bruce D."/>
            <person name="Goodwin L."/>
            <person name="Pitluck S."/>
            <person name="Peters L."/>
            <person name="Kyrpides N."/>
            <person name="Mavromatis K."/>
            <person name="Ivanova N."/>
            <person name="Mikhailova N."/>
            <person name="Chertkov O."/>
            <person name="Detter J.C."/>
            <person name="Tapia R."/>
            <person name="Han C."/>
            <person name="Land M."/>
            <person name="Hauser L."/>
            <person name="Markowitz V."/>
            <person name="Cheng J.-F."/>
            <person name="Hugenholtz P."/>
            <person name="Woyke T."/>
            <person name="Wu D."/>
            <person name="Gronow S."/>
            <person name="Wellnitz S."/>
            <person name="Brambilla E."/>
            <person name="Klenk H.-P."/>
            <person name="Eisen J.A."/>
        </authorList>
    </citation>
    <scope>NUCLEOTIDE SEQUENCE [LARGE SCALE GENOMIC DNA]</scope>
    <source>
        <strain evidence="2">ATCC BAA-1111 / DSM 21527 / NCTC 11395 / H</strain>
    </source>
</reference>
<accession>I4B2T1</accession>
<dbReference type="HOGENOM" id="CLU_1250205_0_0_12"/>
<gene>
    <name evidence="1" type="ordered locus">Turpa_0939</name>
</gene>
<dbReference type="AlphaFoldDB" id="I4B2T1"/>
<name>I4B2T1_TURPD</name>
<proteinExistence type="predicted"/>
<keyword evidence="2" id="KW-1185">Reference proteome</keyword>
<dbReference type="Proteomes" id="UP000006048">
    <property type="component" value="Chromosome"/>
</dbReference>
<sequence>MRVGSAILLTSLTMAVFQETPAQIDGSGTEIPAATRLRDYLLRSRYPETNRLLKSDDPSLFETPLLAGDASAAATITAFAGEKLHHGSLRIFFRVSVRQPGFYSFRTQLMAETGRPLVEALLHQSLGAGEHQLYFFVYGKALRDAGASGSFVLPGIVGEKLPEDGITGAAQQGALSALRLTYKTQPYRSAVFTDKEWTSPEKQATIRRLQREIRQENMQKR</sequence>
<dbReference type="EMBL" id="CP002959">
    <property type="protein sequence ID" value="AFM11588.1"/>
    <property type="molecule type" value="Genomic_DNA"/>
</dbReference>
<protein>
    <submittedName>
        <fullName evidence="1">Uncharacterized protein</fullName>
    </submittedName>
</protein>
<dbReference type="KEGG" id="tpx:Turpa_0939"/>